<dbReference type="SUPFAM" id="SSF53335">
    <property type="entry name" value="S-adenosyl-L-methionine-dependent methyltransferases"/>
    <property type="match status" value="1"/>
</dbReference>
<dbReference type="AlphaFoldDB" id="A0A849VI28"/>
<dbReference type="Gene3D" id="3.40.50.150">
    <property type="entry name" value="Vaccinia Virus protein VP39"/>
    <property type="match status" value="1"/>
</dbReference>
<evidence type="ECO:0000313" key="2">
    <source>
        <dbReference type="Proteomes" id="UP000586305"/>
    </source>
</evidence>
<reference evidence="1 2" key="1">
    <citation type="submission" date="2020-04" db="EMBL/GenBank/DDBJ databases">
        <title>Pseudoalteromonas caenipelagi sp. nov., isolated from a tidal flat.</title>
        <authorList>
            <person name="Park S."/>
            <person name="Yoon J.-H."/>
        </authorList>
    </citation>
    <scope>NUCLEOTIDE SEQUENCE [LARGE SCALE GENOMIC DNA]</scope>
    <source>
        <strain evidence="1 2">JBTF-M23</strain>
    </source>
</reference>
<evidence type="ECO:0008006" key="3">
    <source>
        <dbReference type="Google" id="ProtNLM"/>
    </source>
</evidence>
<dbReference type="InterPro" id="IPR029063">
    <property type="entry name" value="SAM-dependent_MTases_sf"/>
</dbReference>
<dbReference type="Proteomes" id="UP000586305">
    <property type="component" value="Unassembled WGS sequence"/>
</dbReference>
<protein>
    <recommendedName>
        <fullName evidence="3">Methyltransferase family protein</fullName>
    </recommendedName>
</protein>
<name>A0A849VI28_9GAMM</name>
<gene>
    <name evidence="1" type="ORF">HG263_12390</name>
</gene>
<keyword evidence="2" id="KW-1185">Reference proteome</keyword>
<accession>A0A849VI28</accession>
<comment type="caution">
    <text evidence="1">The sequence shown here is derived from an EMBL/GenBank/DDBJ whole genome shotgun (WGS) entry which is preliminary data.</text>
</comment>
<evidence type="ECO:0000313" key="1">
    <source>
        <dbReference type="EMBL" id="NOU51327.1"/>
    </source>
</evidence>
<organism evidence="1 2">
    <name type="scientific">Pseudoalteromonas caenipelagi</name>
    <dbReference type="NCBI Taxonomy" id="2726988"/>
    <lineage>
        <taxon>Bacteria</taxon>
        <taxon>Pseudomonadati</taxon>
        <taxon>Pseudomonadota</taxon>
        <taxon>Gammaproteobacteria</taxon>
        <taxon>Alteromonadales</taxon>
        <taxon>Pseudoalteromonadaceae</taxon>
        <taxon>Pseudoalteromonas</taxon>
    </lineage>
</organism>
<dbReference type="RefSeq" id="WP_171626387.1">
    <property type="nucleotide sequence ID" value="NZ_JABBPG010000004.1"/>
</dbReference>
<sequence length="275" mass="31868">MPLDSQFLKVANEYCNPYLATSGTEHVGILLYSLARMTRPQKIIEYGSGHSTMYVLRALADNVNDIKQEKTALLEKTQKLLSSADNLNDEAAIFEWFSSGGKACGVNPEYYLQEYHPKLISFEDLNSDHKYVQGIREAISQIGHDDIFEHMTGQSFSNLALHEDHKNIDWAWNDHIEYKRFFTEFWPLLNPQGGLMIFHNTPSQKENYQAIEWMLNSCGDEAEVLLLEEPHKLNQNGCTILRKKSHYNPTFHHLDRQKTYNSLLQFISRQKQIII</sequence>
<proteinExistence type="predicted"/>
<dbReference type="EMBL" id="JABBPG010000004">
    <property type="protein sequence ID" value="NOU51327.1"/>
    <property type="molecule type" value="Genomic_DNA"/>
</dbReference>